<protein>
    <submittedName>
        <fullName evidence="9">CRISPR-associated endonuclease Cas1</fullName>
        <ecNumber evidence="9">3.1.-.-</ecNumber>
    </submittedName>
</protein>
<reference evidence="9" key="2">
    <citation type="submission" date="2021-04" db="EMBL/GenBank/DDBJ databases">
        <authorList>
            <person name="Gilroy R."/>
        </authorList>
    </citation>
    <scope>NUCLEOTIDE SEQUENCE</scope>
    <source>
        <strain evidence="9">687</strain>
    </source>
</reference>
<evidence type="ECO:0000313" key="10">
    <source>
        <dbReference type="Proteomes" id="UP000824150"/>
    </source>
</evidence>
<sequence>MGTDLDVTKDQHGDFIWTWKSNVRGKRFSLWIPYLKSISKLKGRNKWQIEYNGGELSVDLINVDFIMLYGAVGSLPVEFLDNVCANHIEIMIHRRNMAHPTVIYSSPLTDDQDVLTQQILYRQNEIKRSYIARILIRERLTQFIYAVTFADVGKDRLKKARNILAIRSIEAEITAKYWKEWFASLNHPEMMRRGDNYIAKALDACSYFMYGVLLRWILFHKLSPCHAFLHQPSAYPSLPYDLMEPYRYIIENAVSLAVKQEDDPSRLNALALDILKDLLEEVVYVPATRQYVRRKNLLHGIVLALRSYLLGETPKFIPPVEGEKKGGRPPQVKYKLPGEIPETKTNLSRWN</sequence>
<keyword evidence="5" id="KW-0460">Magnesium</keyword>
<keyword evidence="7" id="KW-0238">DNA-binding</keyword>
<dbReference type="Gene3D" id="1.20.120.920">
    <property type="entry name" value="CRISPR-associated endonuclease Cas1, C-terminal domain"/>
    <property type="match status" value="1"/>
</dbReference>
<evidence type="ECO:0000313" key="9">
    <source>
        <dbReference type="EMBL" id="MBU3826086.1"/>
    </source>
</evidence>
<dbReference type="InterPro" id="IPR002729">
    <property type="entry name" value="CRISPR-assoc_Cas1"/>
</dbReference>
<name>A0A9E2NRC9_9GAMM</name>
<comment type="caution">
    <text evidence="9">The sequence shown here is derived from an EMBL/GenBank/DDBJ whole genome shotgun (WGS) entry which is preliminary data.</text>
</comment>
<proteinExistence type="predicted"/>
<evidence type="ECO:0000256" key="8">
    <source>
        <dbReference type="SAM" id="MobiDB-lite"/>
    </source>
</evidence>
<evidence type="ECO:0000256" key="7">
    <source>
        <dbReference type="ARBA" id="ARBA00023125"/>
    </source>
</evidence>
<keyword evidence="4 9" id="KW-0378">Hydrolase</keyword>
<dbReference type="GO" id="GO:0016787">
    <property type="term" value="F:hydrolase activity"/>
    <property type="evidence" value="ECO:0007669"/>
    <property type="project" value="UniProtKB-KW"/>
</dbReference>
<dbReference type="EMBL" id="JAHLFG010000012">
    <property type="protein sequence ID" value="MBU3826086.1"/>
    <property type="molecule type" value="Genomic_DNA"/>
</dbReference>
<dbReference type="GO" id="GO:0051607">
    <property type="term" value="P:defense response to virus"/>
    <property type="evidence" value="ECO:0007669"/>
    <property type="project" value="UniProtKB-KW"/>
</dbReference>
<dbReference type="GO" id="GO:0004519">
    <property type="term" value="F:endonuclease activity"/>
    <property type="evidence" value="ECO:0007669"/>
    <property type="project" value="UniProtKB-KW"/>
</dbReference>
<dbReference type="GO" id="GO:0046872">
    <property type="term" value="F:metal ion binding"/>
    <property type="evidence" value="ECO:0007669"/>
    <property type="project" value="UniProtKB-KW"/>
</dbReference>
<organism evidence="9 10">
    <name type="scientific">Candidatus Anaerobiospirillum merdipullorum</name>
    <dbReference type="NCBI Taxonomy" id="2838450"/>
    <lineage>
        <taxon>Bacteria</taxon>
        <taxon>Pseudomonadati</taxon>
        <taxon>Pseudomonadota</taxon>
        <taxon>Gammaproteobacteria</taxon>
        <taxon>Aeromonadales</taxon>
        <taxon>Succinivibrionaceae</taxon>
        <taxon>Anaerobiospirillum</taxon>
    </lineage>
</organism>
<evidence type="ECO:0000256" key="2">
    <source>
        <dbReference type="ARBA" id="ARBA00022723"/>
    </source>
</evidence>
<keyword evidence="2" id="KW-0479">Metal-binding</keyword>
<evidence type="ECO:0000256" key="6">
    <source>
        <dbReference type="ARBA" id="ARBA00023118"/>
    </source>
</evidence>
<dbReference type="GO" id="GO:0043571">
    <property type="term" value="P:maintenance of CRISPR repeat elements"/>
    <property type="evidence" value="ECO:0007669"/>
    <property type="project" value="InterPro"/>
</dbReference>
<dbReference type="Proteomes" id="UP000824150">
    <property type="component" value="Unassembled WGS sequence"/>
</dbReference>
<feature type="region of interest" description="Disordered" evidence="8">
    <location>
        <begin position="319"/>
        <end position="351"/>
    </location>
</feature>
<accession>A0A9E2NRC9</accession>
<evidence type="ECO:0000256" key="1">
    <source>
        <dbReference type="ARBA" id="ARBA00022722"/>
    </source>
</evidence>
<keyword evidence="6" id="KW-0051">Antiviral defense</keyword>
<dbReference type="GO" id="GO:0003677">
    <property type="term" value="F:DNA binding"/>
    <property type="evidence" value="ECO:0007669"/>
    <property type="project" value="UniProtKB-KW"/>
</dbReference>
<gene>
    <name evidence="9" type="ORF">IAA31_01130</name>
</gene>
<evidence type="ECO:0000256" key="5">
    <source>
        <dbReference type="ARBA" id="ARBA00022842"/>
    </source>
</evidence>
<dbReference type="EC" id="3.1.-.-" evidence="9"/>
<evidence type="ECO:0000256" key="3">
    <source>
        <dbReference type="ARBA" id="ARBA00022759"/>
    </source>
</evidence>
<dbReference type="AlphaFoldDB" id="A0A9E2NRC9"/>
<evidence type="ECO:0000256" key="4">
    <source>
        <dbReference type="ARBA" id="ARBA00022801"/>
    </source>
</evidence>
<reference evidence="9" key="1">
    <citation type="journal article" date="2021" name="PeerJ">
        <title>Extensive microbial diversity within the chicken gut microbiome revealed by metagenomics and culture.</title>
        <authorList>
            <person name="Gilroy R."/>
            <person name="Ravi A."/>
            <person name="Getino M."/>
            <person name="Pursley I."/>
            <person name="Horton D.L."/>
            <person name="Alikhan N.F."/>
            <person name="Baker D."/>
            <person name="Gharbi K."/>
            <person name="Hall N."/>
            <person name="Watson M."/>
            <person name="Adriaenssens E.M."/>
            <person name="Foster-Nyarko E."/>
            <person name="Jarju S."/>
            <person name="Secka A."/>
            <person name="Antonio M."/>
            <person name="Oren A."/>
            <person name="Chaudhuri R.R."/>
            <person name="La Ragione R."/>
            <person name="Hildebrand F."/>
            <person name="Pallen M.J."/>
        </authorList>
    </citation>
    <scope>NUCLEOTIDE SEQUENCE</scope>
    <source>
        <strain evidence="9">687</strain>
    </source>
</reference>
<keyword evidence="3 9" id="KW-0255">Endonuclease</keyword>
<keyword evidence="1" id="KW-0540">Nuclease</keyword>
<dbReference type="Pfam" id="PF01867">
    <property type="entry name" value="Cas_Cas1"/>
    <property type="match status" value="1"/>
</dbReference>
<dbReference type="InterPro" id="IPR042206">
    <property type="entry name" value="CRISPR-assoc_Cas1_C"/>
</dbReference>